<reference evidence="1" key="1">
    <citation type="journal article" date="2020" name="Stud. Mycol.">
        <title>101 Dothideomycetes genomes: a test case for predicting lifestyles and emergence of pathogens.</title>
        <authorList>
            <person name="Haridas S."/>
            <person name="Albert R."/>
            <person name="Binder M."/>
            <person name="Bloem J."/>
            <person name="Labutti K."/>
            <person name="Salamov A."/>
            <person name="Andreopoulos B."/>
            <person name="Baker S."/>
            <person name="Barry K."/>
            <person name="Bills G."/>
            <person name="Bluhm B."/>
            <person name="Cannon C."/>
            <person name="Castanera R."/>
            <person name="Culley D."/>
            <person name="Daum C."/>
            <person name="Ezra D."/>
            <person name="Gonzalez J."/>
            <person name="Henrissat B."/>
            <person name="Kuo A."/>
            <person name="Liang C."/>
            <person name="Lipzen A."/>
            <person name="Lutzoni F."/>
            <person name="Magnuson J."/>
            <person name="Mondo S."/>
            <person name="Nolan M."/>
            <person name="Ohm R."/>
            <person name="Pangilinan J."/>
            <person name="Park H.-J."/>
            <person name="Ramirez L."/>
            <person name="Alfaro M."/>
            <person name="Sun H."/>
            <person name="Tritt A."/>
            <person name="Yoshinaga Y."/>
            <person name="Zwiers L.-H."/>
            <person name="Turgeon B."/>
            <person name="Goodwin S."/>
            <person name="Spatafora J."/>
            <person name="Crous P."/>
            <person name="Grigoriev I."/>
        </authorList>
    </citation>
    <scope>NUCLEOTIDE SEQUENCE</scope>
    <source>
        <strain evidence="1">CBS 627.86</strain>
    </source>
</reference>
<dbReference type="Proteomes" id="UP000799770">
    <property type="component" value="Unassembled WGS sequence"/>
</dbReference>
<evidence type="ECO:0000313" key="1">
    <source>
        <dbReference type="EMBL" id="KAF2105539.1"/>
    </source>
</evidence>
<dbReference type="AlphaFoldDB" id="A0A6A5YE30"/>
<evidence type="ECO:0000313" key="2">
    <source>
        <dbReference type="Proteomes" id="UP000799770"/>
    </source>
</evidence>
<name>A0A6A5YE30_9PLEO</name>
<keyword evidence="2" id="KW-1185">Reference proteome</keyword>
<protein>
    <submittedName>
        <fullName evidence="1">Uncharacterized protein</fullName>
    </submittedName>
</protein>
<gene>
    <name evidence="1" type="ORF">BDV96DRAFT_655554</name>
</gene>
<sequence>MSEDSSEEKNYADDGLIYHEEGGGYEGIATRAKYYLNLDPHYLPHWGIKEGFRETIQNWKDEILKVTRMREQNFMVIKTNTKKGGFWLAYDRTDKIKTLRGFIHFKPRVDNPGVGTVYICNFDAMFRKDNLKFGNTSKANDNTLLGQHGEGAKTAAQTFRKSPFNHSFSIITCSVRIPFQWDHKKELVAWIHRIPEKDLHDAKARARLADSEGKPRGPEYRPWQDVTVVIGESVTCFAQTGETVSTRPVDLAEFEECLEQSLDINPPSDVVSTDSGDLIRDPKYNNQIFLHSMKLPHGSKSEKPFHYCYNLRGAKTGRDRGTLANANEEAKMIAAIWAAALLEENKSGKNELLKRYVELLRGHFDTAADAGSVWKHMNTAVVSLVWSFMRKVEEGSDTFYYCPYYDSGASEVITQQLGKKAQPLERGLWDVLKNVHLCRSPREECRRRFGKAERVEFGDTDFAQQVVKGVNALFTLNPSLSDKIVVPVSARNLGIKIDYQDGRFIINDRLLTYEGSHEGTFCEAKEDGIVTADGPFFCDHAVIRILDEIIRIGFFNNLDTSGIDYLRRIAETKLRQIPRAIKVLTSADKSQLIVSWTSRESLLSSQKAMRVVCHAANCTGRSMRVHRPTSTDFQCPCPFTTCTVGSGRAIITDIDLNTKYFPVVSRDEDGAFCGSVDKPVCANDLEIYQEPPPVLQGPRYEDVLAVFSQPHPEGWNPISYEGLYKGLFPHDHVWVESQEKDQRALMAVLKPPTALAEVKRVLEDSASDRITKKVRH</sequence>
<accession>A0A6A5YE30</accession>
<dbReference type="EMBL" id="ML977378">
    <property type="protein sequence ID" value="KAF2105539.1"/>
    <property type="molecule type" value="Genomic_DNA"/>
</dbReference>
<organism evidence="1 2">
    <name type="scientific">Lophiotrema nucula</name>
    <dbReference type="NCBI Taxonomy" id="690887"/>
    <lineage>
        <taxon>Eukaryota</taxon>
        <taxon>Fungi</taxon>
        <taxon>Dikarya</taxon>
        <taxon>Ascomycota</taxon>
        <taxon>Pezizomycotina</taxon>
        <taxon>Dothideomycetes</taxon>
        <taxon>Pleosporomycetidae</taxon>
        <taxon>Pleosporales</taxon>
        <taxon>Lophiotremataceae</taxon>
        <taxon>Lophiotrema</taxon>
    </lineage>
</organism>
<proteinExistence type="predicted"/>
<dbReference type="OrthoDB" id="3796530at2759"/>